<dbReference type="InterPro" id="IPR043128">
    <property type="entry name" value="Rev_trsase/Diguanyl_cyclase"/>
</dbReference>
<feature type="domain" description="Reverse transcriptase" evidence="1">
    <location>
        <begin position="47"/>
        <end position="226"/>
    </location>
</feature>
<dbReference type="Gene3D" id="3.10.10.10">
    <property type="entry name" value="HIV Type 1 Reverse Transcriptase, subunit A, domain 1"/>
    <property type="match status" value="1"/>
</dbReference>
<reference evidence="2" key="2">
    <citation type="submission" date="2022-01" db="EMBL/GenBank/DDBJ databases">
        <authorList>
            <person name="Yamashiro T."/>
            <person name="Shiraishi A."/>
            <person name="Satake H."/>
            <person name="Nakayama K."/>
        </authorList>
    </citation>
    <scope>NUCLEOTIDE SEQUENCE</scope>
</reference>
<name>A0ABQ5BB96_9ASTR</name>
<dbReference type="EMBL" id="BQNB010013120">
    <property type="protein sequence ID" value="GJT12095.1"/>
    <property type="molecule type" value="Genomic_DNA"/>
</dbReference>
<dbReference type="PANTHER" id="PTHR24559:SF444">
    <property type="entry name" value="REVERSE TRANSCRIPTASE DOMAIN-CONTAINING PROTEIN"/>
    <property type="match status" value="1"/>
</dbReference>
<accession>A0ABQ5BB96</accession>
<evidence type="ECO:0000313" key="2">
    <source>
        <dbReference type="EMBL" id="GJT12095.1"/>
    </source>
</evidence>
<protein>
    <submittedName>
        <fullName evidence="2">Mitochondrial protein</fullName>
    </submittedName>
</protein>
<dbReference type="PROSITE" id="PS50878">
    <property type="entry name" value="RT_POL"/>
    <property type="match status" value="1"/>
</dbReference>
<reference evidence="2" key="1">
    <citation type="journal article" date="2022" name="Int. J. Mol. Sci.">
        <title>Draft Genome of Tanacetum Coccineum: Genomic Comparison of Closely Related Tanacetum-Family Plants.</title>
        <authorList>
            <person name="Yamashiro T."/>
            <person name="Shiraishi A."/>
            <person name="Nakayama K."/>
            <person name="Satake H."/>
        </authorList>
    </citation>
    <scope>NUCLEOTIDE SEQUENCE</scope>
</reference>
<dbReference type="InterPro" id="IPR053134">
    <property type="entry name" value="RNA-dir_DNA_polymerase"/>
</dbReference>
<dbReference type="InterPro" id="IPR000477">
    <property type="entry name" value="RT_dom"/>
</dbReference>
<proteinExistence type="predicted"/>
<dbReference type="Pfam" id="PF00078">
    <property type="entry name" value="RVT_1"/>
    <property type="match status" value="1"/>
</dbReference>
<comment type="caution">
    <text evidence="2">The sequence shown here is derived from an EMBL/GenBank/DDBJ whole genome shotgun (WGS) entry which is preliminary data.</text>
</comment>
<dbReference type="Proteomes" id="UP001151760">
    <property type="component" value="Unassembled WGS sequence"/>
</dbReference>
<dbReference type="Gene3D" id="3.30.70.270">
    <property type="match status" value="1"/>
</dbReference>
<dbReference type="PANTHER" id="PTHR24559">
    <property type="entry name" value="TRANSPOSON TY3-I GAG-POL POLYPROTEIN"/>
    <property type="match status" value="1"/>
</dbReference>
<dbReference type="CDD" id="cd01647">
    <property type="entry name" value="RT_LTR"/>
    <property type="match status" value="1"/>
</dbReference>
<organism evidence="2 3">
    <name type="scientific">Tanacetum coccineum</name>
    <dbReference type="NCBI Taxonomy" id="301880"/>
    <lineage>
        <taxon>Eukaryota</taxon>
        <taxon>Viridiplantae</taxon>
        <taxon>Streptophyta</taxon>
        <taxon>Embryophyta</taxon>
        <taxon>Tracheophyta</taxon>
        <taxon>Spermatophyta</taxon>
        <taxon>Magnoliopsida</taxon>
        <taxon>eudicotyledons</taxon>
        <taxon>Gunneridae</taxon>
        <taxon>Pentapetalae</taxon>
        <taxon>asterids</taxon>
        <taxon>campanulids</taxon>
        <taxon>Asterales</taxon>
        <taxon>Asteraceae</taxon>
        <taxon>Asteroideae</taxon>
        <taxon>Anthemideae</taxon>
        <taxon>Anthemidinae</taxon>
        <taxon>Tanacetum</taxon>
    </lineage>
</organism>
<gene>
    <name evidence="2" type="ORF">Tco_0859137</name>
</gene>
<evidence type="ECO:0000313" key="3">
    <source>
        <dbReference type="Proteomes" id="UP001151760"/>
    </source>
</evidence>
<dbReference type="InterPro" id="IPR043502">
    <property type="entry name" value="DNA/RNA_pol_sf"/>
</dbReference>
<dbReference type="SUPFAM" id="SSF56672">
    <property type="entry name" value="DNA/RNA polymerases"/>
    <property type="match status" value="1"/>
</dbReference>
<evidence type="ECO:0000259" key="1">
    <source>
        <dbReference type="PROSITE" id="PS50878"/>
    </source>
</evidence>
<sequence>MFTDPISLPPFREGFDHKITLREGANPINLRPYRYPLLQKDVIEQLTKELLEQPSNSAFASPVALVKKKDGGWRMCIDYRALNRNTIPDMFPIPLVEELLDELHGTKYFSKIDLKAGYYQIRMAPQDVHKTAFRTHCGHFEFLVMPFGLTNAPSTFQNLMNTIFQPYLRKFMLVIFDDILIYSPTWESHLEHLELVFLKLQEHSLIARISKCAFWETSIEYLGHIISHKGVATDPNKIKAV</sequence>
<keyword evidence="3" id="KW-1185">Reference proteome</keyword>